<evidence type="ECO:0000313" key="17">
    <source>
        <dbReference type="Proteomes" id="UP000244197"/>
    </source>
</evidence>
<dbReference type="FunFam" id="2.30.42.10:FF:000037">
    <property type="entry name" value="Periplasmic serine endoprotease DegP-like"/>
    <property type="match status" value="1"/>
</dbReference>
<dbReference type="PRINTS" id="PR00834">
    <property type="entry name" value="PROTEASES2C"/>
</dbReference>
<dbReference type="Pfam" id="PF00595">
    <property type="entry name" value="PDZ"/>
    <property type="match status" value="1"/>
</dbReference>
<dbReference type="AlphaFoldDB" id="A0A2T5ETG0"/>
<dbReference type="Proteomes" id="UP000244197">
    <property type="component" value="Unassembled WGS sequence"/>
</dbReference>
<dbReference type="PANTHER" id="PTHR22939:SF129">
    <property type="entry name" value="SERINE PROTEASE HTRA2, MITOCHONDRIAL"/>
    <property type="match status" value="1"/>
</dbReference>
<evidence type="ECO:0000256" key="4">
    <source>
        <dbReference type="ARBA" id="ARBA00013035"/>
    </source>
</evidence>
<dbReference type="SUPFAM" id="SSF50494">
    <property type="entry name" value="Trypsin-like serine proteases"/>
    <property type="match status" value="1"/>
</dbReference>
<keyword evidence="7" id="KW-0677">Repeat</keyword>
<keyword evidence="9" id="KW-0720">Serine protease</keyword>
<dbReference type="EC" id="3.4.21.107" evidence="4"/>
<feature type="chain" id="PRO_5039517666" description="peptidase Do" evidence="14">
    <location>
        <begin position="27"/>
        <end position="451"/>
    </location>
</feature>
<feature type="binding site" evidence="13">
    <location>
        <position position="135"/>
    </location>
    <ligand>
        <name>substrate</name>
    </ligand>
</feature>
<dbReference type="FunFam" id="2.30.42.10:FF:000050">
    <property type="entry name" value="Periplasmic serine endoprotease DegP-like"/>
    <property type="match status" value="1"/>
</dbReference>
<evidence type="ECO:0000256" key="6">
    <source>
        <dbReference type="ARBA" id="ARBA00022729"/>
    </source>
</evidence>
<evidence type="ECO:0000256" key="3">
    <source>
        <dbReference type="ARBA" id="ARBA00010541"/>
    </source>
</evidence>
<evidence type="ECO:0000256" key="1">
    <source>
        <dbReference type="ARBA" id="ARBA00001772"/>
    </source>
</evidence>
<keyword evidence="6 14" id="KW-0732">Signal</keyword>
<dbReference type="SMART" id="SM00228">
    <property type="entry name" value="PDZ"/>
    <property type="match status" value="2"/>
</dbReference>
<dbReference type="Pfam" id="PF13365">
    <property type="entry name" value="Trypsin_2"/>
    <property type="match status" value="1"/>
</dbReference>
<keyword evidence="5 16" id="KW-0645">Protease</keyword>
<dbReference type="Gene3D" id="2.40.10.120">
    <property type="match status" value="1"/>
</dbReference>
<proteinExistence type="inferred from homology"/>
<gene>
    <name evidence="16" type="ORF">CWO07_15600</name>
</gene>
<evidence type="ECO:0000256" key="8">
    <source>
        <dbReference type="ARBA" id="ARBA00022801"/>
    </source>
</evidence>
<evidence type="ECO:0000256" key="2">
    <source>
        <dbReference type="ARBA" id="ARBA00004196"/>
    </source>
</evidence>
<organism evidence="16 17">
    <name type="scientific">Vibrio splendidus</name>
    <dbReference type="NCBI Taxonomy" id="29497"/>
    <lineage>
        <taxon>Bacteria</taxon>
        <taxon>Pseudomonadati</taxon>
        <taxon>Pseudomonadota</taxon>
        <taxon>Gammaproteobacteria</taxon>
        <taxon>Vibrionales</taxon>
        <taxon>Vibrionaceae</taxon>
        <taxon>Vibrio</taxon>
    </lineage>
</organism>
<evidence type="ECO:0000256" key="10">
    <source>
        <dbReference type="ARBA" id="ARBA00023016"/>
    </source>
</evidence>
<comment type="subcellular location">
    <subcellularLocation>
        <location evidence="2">Cell envelope</location>
    </subcellularLocation>
</comment>
<dbReference type="FunFam" id="2.40.10.10:FF:000001">
    <property type="entry name" value="Periplasmic serine protease DegS"/>
    <property type="match status" value="1"/>
</dbReference>
<keyword evidence="8" id="KW-0378">Hydrolase</keyword>
<evidence type="ECO:0000256" key="9">
    <source>
        <dbReference type="ARBA" id="ARBA00022825"/>
    </source>
</evidence>
<evidence type="ECO:0000256" key="14">
    <source>
        <dbReference type="SAM" id="SignalP"/>
    </source>
</evidence>
<dbReference type="GO" id="GO:0030313">
    <property type="term" value="C:cell envelope"/>
    <property type="evidence" value="ECO:0007669"/>
    <property type="project" value="UniProtKB-SubCell"/>
</dbReference>
<dbReference type="NCBIfam" id="TIGR02037">
    <property type="entry name" value="degP_htrA_DO"/>
    <property type="match status" value="1"/>
</dbReference>
<feature type="active site" description="Charge relay system" evidence="12">
    <location>
        <position position="135"/>
    </location>
</feature>
<dbReference type="CDD" id="cd10839">
    <property type="entry name" value="cpPDZ1_DegP-like"/>
    <property type="match status" value="1"/>
</dbReference>
<feature type="domain" description="PDZ" evidence="15">
    <location>
        <begin position="351"/>
        <end position="443"/>
    </location>
</feature>
<dbReference type="RefSeq" id="WP_029406433.1">
    <property type="nucleotide sequence ID" value="NZ_MCWO01000152.1"/>
</dbReference>
<dbReference type="Gene3D" id="2.30.42.10">
    <property type="match status" value="2"/>
</dbReference>
<feature type="signal peptide" evidence="14">
    <location>
        <begin position="1"/>
        <end position="26"/>
    </location>
</feature>
<evidence type="ECO:0000256" key="7">
    <source>
        <dbReference type="ARBA" id="ARBA00022737"/>
    </source>
</evidence>
<dbReference type="InterPro" id="IPR001478">
    <property type="entry name" value="PDZ"/>
</dbReference>
<evidence type="ECO:0000256" key="13">
    <source>
        <dbReference type="PIRSR" id="PIRSR611782-2"/>
    </source>
</evidence>
<comment type="similarity">
    <text evidence="3">Belongs to the peptidase S1C family.</text>
</comment>
<feature type="binding site" evidence="13">
    <location>
        <position position="105"/>
    </location>
    <ligand>
        <name>substrate</name>
    </ligand>
</feature>
<evidence type="ECO:0000256" key="12">
    <source>
        <dbReference type="PIRSR" id="PIRSR611782-1"/>
    </source>
</evidence>
<sequence>MKKPLLALSVLTLSLSSIITPIQATAALPLSVGNEQLPSLAPMLEQVTPAVVSIAVEGKQVQRQQIPEQFQFFFGPEQTRERPFRGLGSGVIIDAKKGHIVTNYHVINGADDIKVKLHDGREYDAELIGGDQMSDIALLKLETAKNLTQIKVADSDKLRVGDFSVAIGNPFGLGQTVTSGIVSALGRSGLNLENFENFIQTDAAINSGNSGGALVNLNGELIGINTAILGPNGGNVGIGFAIPSNMMKNLTEQILDFGEVKRGMLGVQGGEVTSELAEALGYESSKGAFVSQIVPDSAADKAGLKAGDVIVSINGKRIDTFSELRAKVATLGAGKQIELGVVRDGKNMTFDVTLGESTNSKTQAEKLHEGLAGAELTNTTDSDSTTGVKVSSVAQGSPAEAYQLLKDDIIIGVNRQPIKNLAEFIKILEKQPGVLALNIQRGDRTIYLVIR</sequence>
<keyword evidence="10" id="KW-0346">Stress response</keyword>
<feature type="active site" description="Charge relay system" evidence="12">
    <location>
        <position position="210"/>
    </location>
</feature>
<dbReference type="InterPro" id="IPR001940">
    <property type="entry name" value="Peptidase_S1C"/>
</dbReference>
<dbReference type="InterPro" id="IPR036034">
    <property type="entry name" value="PDZ_sf"/>
</dbReference>
<dbReference type="InterPro" id="IPR011782">
    <property type="entry name" value="Pept_S1C_Do"/>
</dbReference>
<dbReference type="InterPro" id="IPR009003">
    <property type="entry name" value="Peptidase_S1_PA"/>
</dbReference>
<evidence type="ECO:0000256" key="11">
    <source>
        <dbReference type="ARBA" id="ARBA00032850"/>
    </source>
</evidence>
<name>A0A2T5ETG0_VIBSP</name>
<reference evidence="16 17" key="1">
    <citation type="submission" date="2017-11" db="EMBL/GenBank/DDBJ databases">
        <title>Population delineation of vibrios coincides with oyster pathogenicity.</title>
        <authorList>
            <person name="Bruto M."/>
            <person name="Labreuche Y."/>
            <person name="James A."/>
            <person name="Piel D."/>
            <person name="Chenivesse S."/>
            <person name="Petton B."/>
            <person name="Polz M.F."/>
            <person name="Le Roux F."/>
        </authorList>
    </citation>
    <scope>NUCLEOTIDE SEQUENCE [LARGE SCALE GENOMIC DNA]</scope>
    <source>
        <strain evidence="16 17">FF_144</strain>
    </source>
</reference>
<feature type="binding site" evidence="13">
    <location>
        <position position="57"/>
    </location>
    <ligand>
        <name>substrate</name>
    </ligand>
</feature>
<protein>
    <recommendedName>
        <fullName evidence="4">peptidase Do</fullName>
        <ecNumber evidence="4">3.4.21.107</ecNumber>
    </recommendedName>
    <alternativeName>
        <fullName evidence="11">Protease Do</fullName>
    </alternativeName>
</protein>
<feature type="binding site" evidence="13">
    <location>
        <begin position="265"/>
        <end position="269"/>
    </location>
    <ligand>
        <name>substrate</name>
    </ligand>
</feature>
<dbReference type="Pfam" id="PF13180">
    <property type="entry name" value="PDZ_2"/>
    <property type="match status" value="1"/>
</dbReference>
<feature type="binding site" evidence="13">
    <location>
        <begin position="208"/>
        <end position="210"/>
    </location>
    <ligand>
        <name>substrate</name>
    </ligand>
</feature>
<evidence type="ECO:0000256" key="5">
    <source>
        <dbReference type="ARBA" id="ARBA00022670"/>
    </source>
</evidence>
<evidence type="ECO:0000313" key="16">
    <source>
        <dbReference type="EMBL" id="PTP31591.1"/>
    </source>
</evidence>
<comment type="catalytic activity">
    <reaction evidence="1">
        <text>Acts on substrates that are at least partially unfolded. The cleavage site P1 residue is normally between a pair of hydrophobic residues, such as Val-|-Val.</text>
        <dbReference type="EC" id="3.4.21.107"/>
    </reaction>
</comment>
<dbReference type="GO" id="GO:0004252">
    <property type="term" value="F:serine-type endopeptidase activity"/>
    <property type="evidence" value="ECO:0007669"/>
    <property type="project" value="InterPro"/>
</dbReference>
<feature type="active site" description="Charge relay system" evidence="12">
    <location>
        <position position="105"/>
    </location>
</feature>
<dbReference type="EMBL" id="PIFK01000030">
    <property type="protein sequence ID" value="PTP31591.1"/>
    <property type="molecule type" value="Genomic_DNA"/>
</dbReference>
<dbReference type="SUPFAM" id="SSF50156">
    <property type="entry name" value="PDZ domain-like"/>
    <property type="match status" value="2"/>
</dbReference>
<dbReference type="PANTHER" id="PTHR22939">
    <property type="entry name" value="SERINE PROTEASE FAMILY S1C HTRA-RELATED"/>
    <property type="match status" value="1"/>
</dbReference>
<dbReference type="GO" id="GO:0006515">
    <property type="term" value="P:protein quality control for misfolded or incompletely synthesized proteins"/>
    <property type="evidence" value="ECO:0007669"/>
    <property type="project" value="TreeGrafter"/>
</dbReference>
<comment type="caution">
    <text evidence="16">The sequence shown here is derived from an EMBL/GenBank/DDBJ whole genome shotgun (WGS) entry which is preliminary data.</text>
</comment>
<dbReference type="CDD" id="cd23084">
    <property type="entry name" value="cpPDZ2_DegP-like"/>
    <property type="match status" value="1"/>
</dbReference>
<accession>A0A2T5ETG0</accession>
<dbReference type="FunFam" id="2.40.10.120:FF:000001">
    <property type="entry name" value="Periplasmic serine endoprotease DegP-like"/>
    <property type="match status" value="1"/>
</dbReference>
<dbReference type="GO" id="GO:0042597">
    <property type="term" value="C:periplasmic space"/>
    <property type="evidence" value="ECO:0007669"/>
    <property type="project" value="TreeGrafter"/>
</dbReference>
<evidence type="ECO:0000259" key="15">
    <source>
        <dbReference type="PROSITE" id="PS50106"/>
    </source>
</evidence>
<dbReference type="PROSITE" id="PS50106">
    <property type="entry name" value="PDZ"/>
    <property type="match status" value="2"/>
</dbReference>
<feature type="domain" description="PDZ" evidence="15">
    <location>
        <begin position="254"/>
        <end position="345"/>
    </location>
</feature>